<evidence type="ECO:0000256" key="3">
    <source>
        <dbReference type="ARBA" id="ARBA00022692"/>
    </source>
</evidence>
<dbReference type="InterPro" id="IPR051723">
    <property type="entry name" value="Bact_OM_Invasion-Related"/>
</dbReference>
<dbReference type="InterPro" id="IPR011250">
    <property type="entry name" value="OMP/PagP_B-barrel"/>
</dbReference>
<dbReference type="OrthoDB" id="5873117at2"/>
<dbReference type="PANTHER" id="PTHR35892:SF2">
    <property type="entry name" value="OUTER MEMBRANE PROTEIN PAGN"/>
    <property type="match status" value="1"/>
</dbReference>
<accession>A0A2J9VIT7</accession>
<gene>
    <name evidence="8" type="ORF">AL544_001645</name>
</gene>
<comment type="subcellular location">
    <subcellularLocation>
        <location evidence="1">Cell outer membrane</location>
        <topology evidence="1">Multi-pass membrane protein</topology>
    </subcellularLocation>
</comment>
<evidence type="ECO:0000256" key="4">
    <source>
        <dbReference type="ARBA" id="ARBA00022729"/>
    </source>
</evidence>
<keyword evidence="9" id="KW-1185">Reference proteome</keyword>
<keyword evidence="4 6" id="KW-0732">Signal</keyword>
<dbReference type="EMBL" id="LOSJ02000001">
    <property type="protein sequence ID" value="PNM63710.1"/>
    <property type="molecule type" value="Genomic_DNA"/>
</dbReference>
<dbReference type="InterPro" id="IPR027385">
    <property type="entry name" value="Beta-barrel_OMP"/>
</dbReference>
<dbReference type="GO" id="GO:0009279">
    <property type="term" value="C:cell outer membrane"/>
    <property type="evidence" value="ECO:0007669"/>
    <property type="project" value="UniProtKB-SubCell"/>
</dbReference>
<dbReference type="SUPFAM" id="SSF56925">
    <property type="entry name" value="OMPA-like"/>
    <property type="match status" value="1"/>
</dbReference>
<dbReference type="Pfam" id="PF13505">
    <property type="entry name" value="OMP_b-brl"/>
    <property type="match status" value="1"/>
</dbReference>
<proteinExistence type="predicted"/>
<keyword evidence="2" id="KW-1134">Transmembrane beta strand</keyword>
<feature type="chain" id="PRO_5014375644" description="Outer membrane protein beta-barrel domain-containing protein" evidence="6">
    <location>
        <begin position="23"/>
        <end position="177"/>
    </location>
</feature>
<dbReference type="GO" id="GO:0044384">
    <property type="term" value="C:host outer membrane"/>
    <property type="evidence" value="ECO:0007669"/>
    <property type="project" value="InterPro"/>
</dbReference>
<dbReference type="InterPro" id="IPR000758">
    <property type="entry name" value="Enterovir_OMP"/>
</dbReference>
<dbReference type="STRING" id="674.VM_20480"/>
<dbReference type="PROSITE" id="PS00695">
    <property type="entry name" value="ENT_VIR_OMP_2"/>
    <property type="match status" value="1"/>
</dbReference>
<evidence type="ECO:0000256" key="5">
    <source>
        <dbReference type="ARBA" id="ARBA00023136"/>
    </source>
</evidence>
<dbReference type="AlphaFoldDB" id="A0A2J9VIT7"/>
<feature type="domain" description="Outer membrane protein beta-barrel" evidence="7">
    <location>
        <begin position="26"/>
        <end position="177"/>
    </location>
</feature>
<dbReference type="RefSeq" id="WP_000750819.1">
    <property type="nucleotide sequence ID" value="NZ_CAWMSS010000002.1"/>
</dbReference>
<keyword evidence="3" id="KW-0812">Transmembrane</keyword>
<evidence type="ECO:0000313" key="8">
    <source>
        <dbReference type="EMBL" id="PNM63710.1"/>
    </source>
</evidence>
<comment type="caution">
    <text evidence="8">The sequence shown here is derived from an EMBL/GenBank/DDBJ whole genome shotgun (WGS) entry which is preliminary data.</text>
</comment>
<keyword evidence="5" id="KW-0472">Membrane</keyword>
<evidence type="ECO:0000256" key="6">
    <source>
        <dbReference type="SAM" id="SignalP"/>
    </source>
</evidence>
<dbReference type="PANTHER" id="PTHR35892">
    <property type="entry name" value="OUTER MEMBRANE PROTEIN PAGN-RELATED"/>
    <property type="match status" value="1"/>
</dbReference>
<evidence type="ECO:0000259" key="7">
    <source>
        <dbReference type="Pfam" id="PF13505"/>
    </source>
</evidence>
<dbReference type="Proteomes" id="UP000053748">
    <property type="component" value="Unassembled WGS sequence"/>
</dbReference>
<evidence type="ECO:0000256" key="1">
    <source>
        <dbReference type="ARBA" id="ARBA00004571"/>
    </source>
</evidence>
<sequence>MKKTIAIAALITASFHVVNVNAADHTFSIGYAQTDISRLNDDLKGLALKYRYEPGRLGLLVGLTGTALNNSTSITVVNNEIVLNGVERTYGSFHIGPTYRFNDMVSGYATLGYATYKVEGKSGKSVTGSIEDSSFAFGTGLEVNLTQHISLNGGVEYSEHLFDSTALTYTVGLGYRF</sequence>
<feature type="signal peptide" evidence="6">
    <location>
        <begin position="1"/>
        <end position="22"/>
    </location>
</feature>
<dbReference type="Gene3D" id="2.40.160.20">
    <property type="match status" value="1"/>
</dbReference>
<evidence type="ECO:0000256" key="2">
    <source>
        <dbReference type="ARBA" id="ARBA00022452"/>
    </source>
</evidence>
<organism evidence="8 9">
    <name type="scientific">Vibrio mimicus</name>
    <dbReference type="NCBI Taxonomy" id="674"/>
    <lineage>
        <taxon>Bacteria</taxon>
        <taxon>Pseudomonadati</taxon>
        <taxon>Pseudomonadota</taxon>
        <taxon>Gammaproteobacteria</taxon>
        <taxon>Vibrionales</taxon>
        <taxon>Vibrionaceae</taxon>
        <taxon>Vibrio</taxon>
    </lineage>
</organism>
<dbReference type="PRINTS" id="PR00316">
    <property type="entry name" value="ENTEROVIROMP"/>
</dbReference>
<name>A0A2J9VIT7_VIBMI</name>
<reference evidence="8" key="1">
    <citation type="submission" date="2017-12" db="EMBL/GenBank/DDBJ databases">
        <title>FDA dAtabase for Regulatory Grade micrObial Sequences (FDA-ARGOS): Supporting development and validation of Infectious Disease Dx tests.</title>
        <authorList>
            <person name="Hoffmann M."/>
            <person name="Allard M."/>
            <person name="Evans P."/>
            <person name="Brown E."/>
            <person name="Tallon L.J."/>
            <person name="Sadzewicz L."/>
            <person name="Sengamalay N."/>
            <person name="Ott S."/>
            <person name="Godinez A."/>
            <person name="Nagaraj S."/>
            <person name="Vavikolanu K."/>
            <person name="Aluvathingal J."/>
            <person name="Nadendla S."/>
            <person name="Hobson J."/>
            <person name="Sichtig H."/>
        </authorList>
    </citation>
    <scope>NUCLEOTIDE SEQUENCE [LARGE SCALE GENOMIC DNA]</scope>
    <source>
        <strain evidence="8">FDAARGOS_113</strain>
    </source>
</reference>
<evidence type="ECO:0000313" key="9">
    <source>
        <dbReference type="Proteomes" id="UP000053748"/>
    </source>
</evidence>
<protein>
    <recommendedName>
        <fullName evidence="7">Outer membrane protein beta-barrel domain-containing protein</fullName>
    </recommendedName>
</protein>